<protein>
    <submittedName>
        <fullName evidence="1">Uncharacterized protein</fullName>
    </submittedName>
</protein>
<dbReference type="EMBL" id="BAABHD010000066">
    <property type="protein sequence ID" value="GAA4461863.1"/>
    <property type="molecule type" value="Genomic_DNA"/>
</dbReference>
<evidence type="ECO:0000313" key="2">
    <source>
        <dbReference type="Proteomes" id="UP001501175"/>
    </source>
</evidence>
<comment type="caution">
    <text evidence="1">The sequence shown here is derived from an EMBL/GenBank/DDBJ whole genome shotgun (WGS) entry which is preliminary data.</text>
</comment>
<keyword evidence="2" id="KW-1185">Reference proteome</keyword>
<sequence length="75" mass="8550">MRFKETIHLHDVAIDVTGEYEPAERGSYDYPGSPAEVYVTRYEIGGVDVSNLIDAADWYEEIDREILKAMEEPAL</sequence>
<dbReference type="Proteomes" id="UP001501175">
    <property type="component" value="Unassembled WGS sequence"/>
</dbReference>
<evidence type="ECO:0000313" key="1">
    <source>
        <dbReference type="EMBL" id="GAA4461863.1"/>
    </source>
</evidence>
<gene>
    <name evidence="1" type="ORF">GCM10023189_37850</name>
</gene>
<proteinExistence type="predicted"/>
<accession>A0ABP8N8U0</accession>
<name>A0ABP8N8U0_9BACT</name>
<reference evidence="2" key="1">
    <citation type="journal article" date="2019" name="Int. J. Syst. Evol. Microbiol.">
        <title>The Global Catalogue of Microorganisms (GCM) 10K type strain sequencing project: providing services to taxonomists for standard genome sequencing and annotation.</title>
        <authorList>
            <consortium name="The Broad Institute Genomics Platform"/>
            <consortium name="The Broad Institute Genome Sequencing Center for Infectious Disease"/>
            <person name="Wu L."/>
            <person name="Ma J."/>
        </authorList>
    </citation>
    <scope>NUCLEOTIDE SEQUENCE [LARGE SCALE GENOMIC DNA]</scope>
    <source>
        <strain evidence="2">JCM 17927</strain>
    </source>
</reference>
<dbReference type="RefSeq" id="WP_345245909.1">
    <property type="nucleotide sequence ID" value="NZ_BAABHD010000066.1"/>
</dbReference>
<organism evidence="1 2">
    <name type="scientific">Nibrella saemangeumensis</name>
    <dbReference type="NCBI Taxonomy" id="1084526"/>
    <lineage>
        <taxon>Bacteria</taxon>
        <taxon>Pseudomonadati</taxon>
        <taxon>Bacteroidota</taxon>
        <taxon>Cytophagia</taxon>
        <taxon>Cytophagales</taxon>
        <taxon>Spirosomataceae</taxon>
        <taxon>Nibrella</taxon>
    </lineage>
</organism>